<feature type="domain" description="Acyltransferase 3" evidence="4">
    <location>
        <begin position="7"/>
        <end position="355"/>
    </location>
</feature>
<feature type="transmembrane region" description="Helical" evidence="3">
    <location>
        <begin position="339"/>
        <end position="360"/>
    </location>
</feature>
<protein>
    <submittedName>
        <fullName evidence="5">Acyltransferase</fullName>
    </submittedName>
</protein>
<reference evidence="5" key="1">
    <citation type="submission" date="2019-07" db="EMBL/GenBank/DDBJ databases">
        <title>Phylogenomic Reclassification of ATCC Bacillus Strains and Various Taxa within the Genus Bacillus.</title>
        <authorList>
            <person name="Riojas M.A."/>
            <person name="Frank A.M."/>
            <person name="Fenn S.L."/>
            <person name="King S.P."/>
            <person name="Brower S.M."/>
            <person name="Hazbon M.H."/>
        </authorList>
    </citation>
    <scope>NUCLEOTIDE SEQUENCE</scope>
    <source>
        <strain evidence="5">NR-12239</strain>
    </source>
</reference>
<keyword evidence="5" id="KW-0012">Acyltransferase</keyword>
<dbReference type="GO" id="GO:0016747">
    <property type="term" value="F:acyltransferase activity, transferring groups other than amino-acyl groups"/>
    <property type="evidence" value="ECO:0007669"/>
    <property type="project" value="InterPro"/>
</dbReference>
<feature type="transmembrane region" description="Helical" evidence="3">
    <location>
        <begin position="249"/>
        <end position="268"/>
    </location>
</feature>
<keyword evidence="5" id="KW-0808">Transferase</keyword>
<dbReference type="EMBL" id="VLYX01000043">
    <property type="protein sequence ID" value="MDR4328909.1"/>
    <property type="molecule type" value="Genomic_DNA"/>
</dbReference>
<sequence length="390" mass="46310">MMKRYEEFDSLRGLAALLVIIGHHMMLLPAYENYQYELNSPFIIYLFKETPLRLFFSSGNESVILFFVLSGFVLYLSINNEKFHYDTYIIKRICRIYIPYLVAISISIIAKMLFSRNDMPFISDWFSKSWTTADTPALLLQHLVFIGEYNTDAYNNVIWSLVHEMRISIIFPFLTFFFIRKRLKYSLLWFIVLSFSSTMGLYLFNPSGSITSSFLSFHYITLFFMGALLAKYRYFIFHYVLNMNKMMKIALLLIVIICFMYEGMIGEVDFLNNYVLRDYVVSFGVCMVMIMSISSWTFSALLRRKVFVFLGKISYSLYLYHLVSLFSVMYLFYDKLPTILIVFLSFSLSFLLSSLGYLFIEKPCINLGRYLTRRWRNIFWKEIKIRDRIS</sequence>
<keyword evidence="3" id="KW-1133">Transmembrane helix</keyword>
<feature type="transmembrane region" description="Helical" evidence="3">
    <location>
        <begin position="12"/>
        <end position="31"/>
    </location>
</feature>
<proteinExistence type="inferred from homology"/>
<comment type="caution">
    <text evidence="5">The sequence shown here is derived from an EMBL/GenBank/DDBJ whole genome shotgun (WGS) entry which is preliminary data.</text>
</comment>
<feature type="transmembrane region" description="Helical" evidence="3">
    <location>
        <begin position="313"/>
        <end position="333"/>
    </location>
</feature>
<dbReference type="GO" id="GO:0016020">
    <property type="term" value="C:membrane"/>
    <property type="evidence" value="ECO:0007669"/>
    <property type="project" value="TreeGrafter"/>
</dbReference>
<dbReference type="Proteomes" id="UP001248134">
    <property type="component" value="Unassembled WGS sequence"/>
</dbReference>
<feature type="transmembrane region" description="Helical" evidence="3">
    <location>
        <begin position="51"/>
        <end position="76"/>
    </location>
</feature>
<name>A0AAJ1Z548_9BACI</name>
<feature type="transmembrane region" description="Helical" evidence="3">
    <location>
        <begin position="97"/>
        <end position="114"/>
    </location>
</feature>
<dbReference type="InterPro" id="IPR002656">
    <property type="entry name" value="Acyl_transf_3_dom"/>
</dbReference>
<feature type="transmembrane region" description="Helical" evidence="3">
    <location>
        <begin position="280"/>
        <end position="301"/>
    </location>
</feature>
<dbReference type="PANTHER" id="PTHR23028:SF53">
    <property type="entry name" value="ACYL_TRANSF_3 DOMAIN-CONTAINING PROTEIN"/>
    <property type="match status" value="1"/>
</dbReference>
<dbReference type="RefSeq" id="WP_003209830.1">
    <property type="nucleotide sequence ID" value="NZ_CM000744.1"/>
</dbReference>
<accession>A0AAJ1Z548</accession>
<dbReference type="InterPro" id="IPR050879">
    <property type="entry name" value="Acyltransferase_3"/>
</dbReference>
<dbReference type="AlphaFoldDB" id="A0AAJ1Z548"/>
<organism evidence="5 6">
    <name type="scientific">Bacillus pseudomycoides</name>
    <dbReference type="NCBI Taxonomy" id="64104"/>
    <lineage>
        <taxon>Bacteria</taxon>
        <taxon>Bacillati</taxon>
        <taxon>Bacillota</taxon>
        <taxon>Bacilli</taxon>
        <taxon>Bacillales</taxon>
        <taxon>Bacillaceae</taxon>
        <taxon>Bacillus</taxon>
        <taxon>Bacillus cereus group</taxon>
    </lineage>
</organism>
<feature type="transmembrane region" description="Helical" evidence="3">
    <location>
        <begin position="210"/>
        <end position="229"/>
    </location>
</feature>
<feature type="transmembrane region" description="Helical" evidence="3">
    <location>
        <begin position="186"/>
        <end position="204"/>
    </location>
</feature>
<evidence type="ECO:0000259" key="4">
    <source>
        <dbReference type="Pfam" id="PF01757"/>
    </source>
</evidence>
<feature type="transmembrane region" description="Helical" evidence="3">
    <location>
        <begin position="157"/>
        <end position="179"/>
    </location>
</feature>
<evidence type="ECO:0000256" key="1">
    <source>
        <dbReference type="ARBA" id="ARBA00004370"/>
    </source>
</evidence>
<gene>
    <name evidence="5" type="ORF">FOS08_24335</name>
</gene>
<evidence type="ECO:0000313" key="6">
    <source>
        <dbReference type="Proteomes" id="UP001248134"/>
    </source>
</evidence>
<keyword evidence="3" id="KW-0472">Membrane</keyword>
<comment type="similarity">
    <text evidence="2">Belongs to the acyltransferase 3 family.</text>
</comment>
<keyword evidence="3" id="KW-0812">Transmembrane</keyword>
<dbReference type="PANTHER" id="PTHR23028">
    <property type="entry name" value="ACETYLTRANSFERASE"/>
    <property type="match status" value="1"/>
</dbReference>
<evidence type="ECO:0000256" key="2">
    <source>
        <dbReference type="ARBA" id="ARBA00007400"/>
    </source>
</evidence>
<comment type="subcellular location">
    <subcellularLocation>
        <location evidence="1">Membrane</location>
    </subcellularLocation>
</comment>
<dbReference type="Pfam" id="PF01757">
    <property type="entry name" value="Acyl_transf_3"/>
    <property type="match status" value="1"/>
</dbReference>
<evidence type="ECO:0000256" key="3">
    <source>
        <dbReference type="SAM" id="Phobius"/>
    </source>
</evidence>
<evidence type="ECO:0000313" key="5">
    <source>
        <dbReference type="EMBL" id="MDR4328909.1"/>
    </source>
</evidence>
<dbReference type="GO" id="GO:0009103">
    <property type="term" value="P:lipopolysaccharide biosynthetic process"/>
    <property type="evidence" value="ECO:0007669"/>
    <property type="project" value="TreeGrafter"/>
</dbReference>